<dbReference type="SUPFAM" id="SSF53850">
    <property type="entry name" value="Periplasmic binding protein-like II"/>
    <property type="match status" value="1"/>
</dbReference>
<organism evidence="3 4">
    <name type="scientific">Caldalkalibacillus horti</name>
    <dbReference type="NCBI Taxonomy" id="77523"/>
    <lineage>
        <taxon>Bacteria</taxon>
        <taxon>Bacillati</taxon>
        <taxon>Bacillota</taxon>
        <taxon>Bacilli</taxon>
        <taxon>Bacillales</taxon>
        <taxon>Bacillaceae</taxon>
        <taxon>Caldalkalibacillus</taxon>
    </lineage>
</organism>
<accession>A0ABT9VWN1</accession>
<dbReference type="Proteomes" id="UP001235840">
    <property type="component" value="Unassembled WGS sequence"/>
</dbReference>
<reference evidence="3 4" key="1">
    <citation type="submission" date="2023-07" db="EMBL/GenBank/DDBJ databases">
        <title>Genomic Encyclopedia of Type Strains, Phase IV (KMG-IV): sequencing the most valuable type-strain genomes for metagenomic binning, comparative biology and taxonomic classification.</title>
        <authorList>
            <person name="Goeker M."/>
        </authorList>
    </citation>
    <scope>NUCLEOTIDE SEQUENCE [LARGE SCALE GENOMIC DNA]</scope>
    <source>
        <strain evidence="3 4">DSM 12751</strain>
    </source>
</reference>
<dbReference type="NCBIfam" id="TIGR01098">
    <property type="entry name" value="3A0109s03R"/>
    <property type="match status" value="1"/>
</dbReference>
<gene>
    <name evidence="3" type="ORF">J2S11_001287</name>
</gene>
<comment type="similarity">
    <text evidence="1">Belongs to the phosphate/phosphite/phosphonate binding protein family.</text>
</comment>
<evidence type="ECO:0000313" key="4">
    <source>
        <dbReference type="Proteomes" id="UP001235840"/>
    </source>
</evidence>
<dbReference type="InterPro" id="IPR005770">
    <property type="entry name" value="PhnD"/>
</dbReference>
<dbReference type="PANTHER" id="PTHR35841">
    <property type="entry name" value="PHOSPHONATES-BINDING PERIPLASMIC PROTEIN"/>
    <property type="match status" value="1"/>
</dbReference>
<keyword evidence="4" id="KW-1185">Reference proteome</keyword>
<dbReference type="EMBL" id="JAUSTY010000004">
    <property type="protein sequence ID" value="MDQ0165387.1"/>
    <property type="molecule type" value="Genomic_DNA"/>
</dbReference>
<sequence length="333" mass="37275">MWKRPYVRSYALIGACLALTISFTAYTLRENHSAMEQSEVVQDMELQHQSLERVAEIEPLELNVGIIRSPIQNEAEMAEQPLRQLETLLAEATSLEVEAITFDHYHSLLEALEYGQIQLAFLGPASYVAAHERSSAQAIAAMMVDEQAYHYSYIISLNEQPWDTLEEFMDGAQQRSFAFSGPFSTSGTLVPRLALSQFEAGRVSTAHTAQTENQPLALIDLGSNEATAIAIKNKEVDAGALNSLFFELFVEQGLLDEDRVKIIWSSDPLYFSPWVVSYQIGEELKGQLRSALVGIEEHEILNYFGATGFSSVTDRNYDLIRRAVEETGEFSDE</sequence>
<dbReference type="Pfam" id="PF12974">
    <property type="entry name" value="Phosphonate-bd"/>
    <property type="match status" value="1"/>
</dbReference>
<evidence type="ECO:0000256" key="2">
    <source>
        <dbReference type="ARBA" id="ARBA00022729"/>
    </source>
</evidence>
<name>A0ABT9VWN1_9BACI</name>
<evidence type="ECO:0000256" key="1">
    <source>
        <dbReference type="ARBA" id="ARBA00007162"/>
    </source>
</evidence>
<proteinExistence type="inferred from homology"/>
<keyword evidence="2" id="KW-0732">Signal</keyword>
<evidence type="ECO:0000313" key="3">
    <source>
        <dbReference type="EMBL" id="MDQ0165387.1"/>
    </source>
</evidence>
<dbReference type="Gene3D" id="3.40.190.10">
    <property type="entry name" value="Periplasmic binding protein-like II"/>
    <property type="match status" value="2"/>
</dbReference>
<comment type="caution">
    <text evidence="3">The sequence shown here is derived from an EMBL/GenBank/DDBJ whole genome shotgun (WGS) entry which is preliminary data.</text>
</comment>
<dbReference type="PANTHER" id="PTHR35841:SF1">
    <property type="entry name" value="PHOSPHONATES-BINDING PERIPLASMIC PROTEIN"/>
    <property type="match status" value="1"/>
</dbReference>
<dbReference type="RefSeq" id="WP_307392435.1">
    <property type="nucleotide sequence ID" value="NZ_BAAADK010000045.1"/>
</dbReference>
<protein>
    <submittedName>
        <fullName evidence="3">Phosphonate transport system substrate-binding protein</fullName>
    </submittedName>
</protein>